<accession>A0AC34FNN4</accession>
<organism evidence="1 2">
    <name type="scientific">Panagrolaimus sp. ES5</name>
    <dbReference type="NCBI Taxonomy" id="591445"/>
    <lineage>
        <taxon>Eukaryota</taxon>
        <taxon>Metazoa</taxon>
        <taxon>Ecdysozoa</taxon>
        <taxon>Nematoda</taxon>
        <taxon>Chromadorea</taxon>
        <taxon>Rhabditida</taxon>
        <taxon>Tylenchina</taxon>
        <taxon>Panagrolaimomorpha</taxon>
        <taxon>Panagrolaimoidea</taxon>
        <taxon>Panagrolaimidae</taxon>
        <taxon>Panagrolaimus</taxon>
    </lineage>
</organism>
<proteinExistence type="predicted"/>
<protein>
    <submittedName>
        <fullName evidence="2">Uncharacterized protein</fullName>
    </submittedName>
</protein>
<name>A0AC34FNN4_9BILA</name>
<dbReference type="WBParaSite" id="ES5_v2.g18878.t1">
    <property type="protein sequence ID" value="ES5_v2.g18878.t1"/>
    <property type="gene ID" value="ES5_v2.g18878"/>
</dbReference>
<reference evidence="2" key="1">
    <citation type="submission" date="2022-11" db="UniProtKB">
        <authorList>
            <consortium name="WormBaseParasite"/>
        </authorList>
    </citation>
    <scope>IDENTIFICATION</scope>
</reference>
<sequence length="136" mass="15302">MNIIDTLLGSNKSARSRANHRQKRKDFNDFDISALKLDEPVPEVVSELPNGHGVTIVSTRLQNGELTTRIKYERHLMLALSHSPFSLAQPENYPQIVHDMDEIIPVYPRRYIPREFLPEEGVASSSSSSATATKSE</sequence>
<evidence type="ECO:0000313" key="2">
    <source>
        <dbReference type="WBParaSite" id="ES5_v2.g18878.t1"/>
    </source>
</evidence>
<dbReference type="Proteomes" id="UP000887579">
    <property type="component" value="Unplaced"/>
</dbReference>
<evidence type="ECO:0000313" key="1">
    <source>
        <dbReference type="Proteomes" id="UP000887579"/>
    </source>
</evidence>